<dbReference type="GO" id="GO:0005829">
    <property type="term" value="C:cytosol"/>
    <property type="evidence" value="ECO:0007669"/>
    <property type="project" value="TreeGrafter"/>
</dbReference>
<dbReference type="Proteomes" id="UP000231192">
    <property type="component" value="Unassembled WGS sequence"/>
</dbReference>
<dbReference type="InterPro" id="IPR036511">
    <property type="entry name" value="TGT-like_sf"/>
</dbReference>
<dbReference type="GO" id="GO:0008479">
    <property type="term" value="F:tRNA-guanosine(34) queuine transglycosylase activity"/>
    <property type="evidence" value="ECO:0007669"/>
    <property type="project" value="TreeGrafter"/>
</dbReference>
<evidence type="ECO:0000256" key="2">
    <source>
        <dbReference type="SAM" id="MobiDB-lite"/>
    </source>
</evidence>
<evidence type="ECO:0000313" key="4">
    <source>
        <dbReference type="EMBL" id="PIR83650.1"/>
    </source>
</evidence>
<dbReference type="GO" id="GO:0006400">
    <property type="term" value="P:tRNA modification"/>
    <property type="evidence" value="ECO:0007669"/>
    <property type="project" value="InterPro"/>
</dbReference>
<reference evidence="5" key="1">
    <citation type="submission" date="2017-09" db="EMBL/GenBank/DDBJ databases">
        <title>Depth-based differentiation of microbial function through sediment-hosted aquifers and enrichment of novel symbionts in the deep terrestrial subsurface.</title>
        <authorList>
            <person name="Probst A.J."/>
            <person name="Ladd B."/>
            <person name="Jarett J.K."/>
            <person name="Geller-Mcgrath D.E."/>
            <person name="Sieber C.M.K."/>
            <person name="Emerson J.B."/>
            <person name="Anantharaman K."/>
            <person name="Thomas B.C."/>
            <person name="Malmstrom R."/>
            <person name="Stieglmeier M."/>
            <person name="Klingl A."/>
            <person name="Woyke T."/>
            <person name="Ryan C.M."/>
            <person name="Banfield J.F."/>
        </authorList>
    </citation>
    <scope>NUCLEOTIDE SEQUENCE [LARGE SCALE GENOMIC DNA]</scope>
</reference>
<evidence type="ECO:0000259" key="3">
    <source>
        <dbReference type="Pfam" id="PF01702"/>
    </source>
</evidence>
<dbReference type="NCBIfam" id="TIGR00449">
    <property type="entry name" value="tgt_general"/>
    <property type="match status" value="1"/>
</dbReference>
<dbReference type="SUPFAM" id="SSF51713">
    <property type="entry name" value="tRNA-guanine transglycosylase"/>
    <property type="match status" value="1"/>
</dbReference>
<feature type="domain" description="tRNA-guanine(15) transglycosylase-like" evidence="3">
    <location>
        <begin position="16"/>
        <end position="71"/>
    </location>
</feature>
<name>A0A2H0UBD4_9BACT</name>
<accession>A0A2H0UBD4</accession>
<evidence type="ECO:0000313" key="5">
    <source>
        <dbReference type="Proteomes" id="UP000231192"/>
    </source>
</evidence>
<dbReference type="PANTHER" id="PTHR43530:SF1">
    <property type="entry name" value="QUEUINE TRNA-RIBOSYLTRANSFERASE CATALYTIC SUBUNIT 1"/>
    <property type="match status" value="1"/>
</dbReference>
<dbReference type="Gene3D" id="3.20.20.105">
    <property type="entry name" value="Queuine tRNA-ribosyltransferase-like"/>
    <property type="match status" value="1"/>
</dbReference>
<feature type="region of interest" description="Disordered" evidence="2">
    <location>
        <begin position="71"/>
        <end position="93"/>
    </location>
</feature>
<sequence>MVITIYEVVIKALNWTPAFVPVATRATVRTLESDEIHEVGSQVLICNTYHLHVAPGEKIVKKIGGLHSFFQRAGRSPSPPYQKRRDLGISTKQ</sequence>
<organism evidence="4 5">
    <name type="scientific">Candidatus Kaiserbacteria bacterium CG10_big_fil_rev_8_21_14_0_10_51_14</name>
    <dbReference type="NCBI Taxonomy" id="1974610"/>
    <lineage>
        <taxon>Bacteria</taxon>
        <taxon>Candidatus Kaiseribacteriota</taxon>
    </lineage>
</organism>
<dbReference type="AlphaFoldDB" id="A0A2H0UBD4"/>
<dbReference type="PANTHER" id="PTHR43530">
    <property type="entry name" value="QUEUINE TRNA-RIBOSYLTRANSFERASE CATALYTIC SUBUNIT 1"/>
    <property type="match status" value="1"/>
</dbReference>
<dbReference type="Pfam" id="PF01702">
    <property type="entry name" value="TGT"/>
    <property type="match status" value="1"/>
</dbReference>
<dbReference type="InterPro" id="IPR002616">
    <property type="entry name" value="tRNA_ribo_trans-like"/>
</dbReference>
<comment type="caution">
    <text evidence="4">The sequence shown here is derived from an EMBL/GenBank/DDBJ whole genome shotgun (WGS) entry which is preliminary data.</text>
</comment>
<gene>
    <name evidence="4" type="ORF">COU18_03130</name>
</gene>
<proteinExistence type="predicted"/>
<protein>
    <recommendedName>
        <fullName evidence="3">tRNA-guanine(15) transglycosylase-like domain-containing protein</fullName>
    </recommendedName>
</protein>
<dbReference type="EMBL" id="PFBK01000008">
    <property type="protein sequence ID" value="PIR83650.1"/>
    <property type="molecule type" value="Genomic_DNA"/>
</dbReference>
<evidence type="ECO:0000256" key="1">
    <source>
        <dbReference type="ARBA" id="ARBA00022833"/>
    </source>
</evidence>
<keyword evidence="1" id="KW-0862">Zinc</keyword>